<dbReference type="Proteomes" id="UP000192491">
    <property type="component" value="Unassembled WGS sequence"/>
</dbReference>
<name>A0A1Y1QET5_9GAMM</name>
<dbReference type="AlphaFoldDB" id="A0A1Y1QET5"/>
<dbReference type="EMBL" id="MTEJ01000368">
    <property type="protein sequence ID" value="OQX03958.1"/>
    <property type="molecule type" value="Genomic_DNA"/>
</dbReference>
<gene>
    <name evidence="1" type="ORF">BWK73_37785</name>
</gene>
<evidence type="ECO:0000313" key="2">
    <source>
        <dbReference type="Proteomes" id="UP000192491"/>
    </source>
</evidence>
<protein>
    <submittedName>
        <fullName evidence="1">Uncharacterized protein</fullName>
    </submittedName>
</protein>
<organism evidence="1 2">
    <name type="scientific">Thiothrix lacustris</name>
    <dbReference type="NCBI Taxonomy" id="525917"/>
    <lineage>
        <taxon>Bacteria</taxon>
        <taxon>Pseudomonadati</taxon>
        <taxon>Pseudomonadota</taxon>
        <taxon>Gammaproteobacteria</taxon>
        <taxon>Thiotrichales</taxon>
        <taxon>Thiotrichaceae</taxon>
        <taxon>Thiothrix</taxon>
    </lineage>
</organism>
<accession>A0A1Y1QET5</accession>
<reference evidence="1 2" key="1">
    <citation type="submission" date="2017-01" db="EMBL/GenBank/DDBJ databases">
        <title>Novel large sulfur bacteria in the metagenomes of groundwater-fed chemosynthetic microbial mats in the Lake Huron basin.</title>
        <authorList>
            <person name="Sharrar A.M."/>
            <person name="Flood B.E."/>
            <person name="Bailey J.V."/>
            <person name="Jones D.S."/>
            <person name="Biddanda B."/>
            <person name="Ruberg S.A."/>
            <person name="Marcus D.N."/>
            <person name="Dick G.J."/>
        </authorList>
    </citation>
    <scope>NUCLEOTIDE SEQUENCE [LARGE SCALE GENOMIC DNA]</scope>
    <source>
        <strain evidence="1">A8</strain>
    </source>
</reference>
<proteinExistence type="predicted"/>
<evidence type="ECO:0000313" key="1">
    <source>
        <dbReference type="EMBL" id="OQX03958.1"/>
    </source>
</evidence>
<sequence length="63" mass="6781">MTSSPQIETDQTGCTCTANIALLHTANPPDQHGANIRSRYRQLTTPKNEATPPASFLEILSLG</sequence>
<comment type="caution">
    <text evidence="1">The sequence shown here is derived from an EMBL/GenBank/DDBJ whole genome shotgun (WGS) entry which is preliminary data.</text>
</comment>